<feature type="domain" description="Retroviral polymerase SH3-like" evidence="4">
    <location>
        <begin position="64"/>
        <end position="127"/>
    </location>
</feature>
<keyword evidence="6" id="KW-1185">Reference proteome</keyword>
<evidence type="ECO:0000256" key="2">
    <source>
        <dbReference type="ARBA" id="ARBA00022801"/>
    </source>
</evidence>
<dbReference type="GO" id="GO:0016787">
    <property type="term" value="F:hydrolase activity"/>
    <property type="evidence" value="ECO:0007669"/>
    <property type="project" value="UniProtKB-KW"/>
</dbReference>
<name>A0A5B6VQ74_9ROSI</name>
<comment type="caution">
    <text evidence="5">The sequence shown here is derived from an EMBL/GenBank/DDBJ whole genome shotgun (WGS) entry which is preliminary data.</text>
</comment>
<evidence type="ECO:0000259" key="3">
    <source>
        <dbReference type="Pfam" id="PF07727"/>
    </source>
</evidence>
<feature type="domain" description="Reverse transcriptase Ty1/copia-type" evidence="3">
    <location>
        <begin position="229"/>
        <end position="282"/>
    </location>
</feature>
<keyword evidence="1" id="KW-0479">Metal-binding</keyword>
<evidence type="ECO:0000256" key="1">
    <source>
        <dbReference type="ARBA" id="ARBA00022723"/>
    </source>
</evidence>
<dbReference type="Pfam" id="PF07727">
    <property type="entry name" value="RVT_2"/>
    <property type="match status" value="1"/>
</dbReference>
<dbReference type="PANTHER" id="PTHR42648">
    <property type="entry name" value="TRANSPOSASE, PUTATIVE-RELATED"/>
    <property type="match status" value="1"/>
</dbReference>
<reference evidence="6" key="1">
    <citation type="journal article" date="2019" name="Plant Biotechnol. J.">
        <title>Genome sequencing of the Australian wild diploid species Gossypium australe highlights disease resistance and delayed gland morphogenesis.</title>
        <authorList>
            <person name="Cai Y."/>
            <person name="Cai X."/>
            <person name="Wang Q."/>
            <person name="Wang P."/>
            <person name="Zhang Y."/>
            <person name="Cai C."/>
            <person name="Xu Y."/>
            <person name="Wang K."/>
            <person name="Zhou Z."/>
            <person name="Wang C."/>
            <person name="Geng S."/>
            <person name="Li B."/>
            <person name="Dong Q."/>
            <person name="Hou Y."/>
            <person name="Wang H."/>
            <person name="Ai P."/>
            <person name="Liu Z."/>
            <person name="Yi F."/>
            <person name="Sun M."/>
            <person name="An G."/>
            <person name="Cheng J."/>
            <person name="Zhang Y."/>
            <person name="Shi Q."/>
            <person name="Xie Y."/>
            <person name="Shi X."/>
            <person name="Chang Y."/>
            <person name="Huang F."/>
            <person name="Chen Y."/>
            <person name="Hong S."/>
            <person name="Mi L."/>
            <person name="Sun Q."/>
            <person name="Zhang L."/>
            <person name="Zhou B."/>
            <person name="Peng R."/>
            <person name="Zhang X."/>
            <person name="Liu F."/>
        </authorList>
    </citation>
    <scope>NUCLEOTIDE SEQUENCE [LARGE SCALE GENOMIC DNA]</scope>
    <source>
        <strain evidence="6">cv. PA1801</strain>
    </source>
</reference>
<sequence>MTIMEMTRCMLHEKSLSEEFWVEAGNTTIFLLNRLPTRVLEKKTFYEALFEIKPTLENLKVFGCLCFYHVPQVKRDKLGKKSKHGIFVGYSLVSKAYRIYQPQTWKMIVSRDVQFLEDEQWDWTSDVEERKQEFSLNPNELVDDTPIRGIRSLSKAYQRCNIAILEPAGYEEAKDDNEWIEAMKEELGMIEKNQKWELVERPANRKVNGVKWVFRTKLNPNGSVNKYKARMDTIRMLLATSAQQCWKMFQLDVKSAFLNGLLEKEIYVEQPEGFITPGQEGKEGFLWAEISSQSMVQQDR</sequence>
<dbReference type="GO" id="GO:0046872">
    <property type="term" value="F:metal ion binding"/>
    <property type="evidence" value="ECO:0007669"/>
    <property type="project" value="UniProtKB-KW"/>
</dbReference>
<dbReference type="EMBL" id="SMMG02000006">
    <property type="protein sequence ID" value="KAA3471208.1"/>
    <property type="molecule type" value="Genomic_DNA"/>
</dbReference>
<dbReference type="Pfam" id="PF25597">
    <property type="entry name" value="SH3_retrovirus"/>
    <property type="match status" value="1"/>
</dbReference>
<evidence type="ECO:0000259" key="4">
    <source>
        <dbReference type="Pfam" id="PF25597"/>
    </source>
</evidence>
<evidence type="ECO:0000313" key="5">
    <source>
        <dbReference type="EMBL" id="KAA3471208.1"/>
    </source>
</evidence>
<dbReference type="InterPro" id="IPR057670">
    <property type="entry name" value="SH3_retrovirus"/>
</dbReference>
<accession>A0A5B6VQ74</accession>
<organism evidence="5 6">
    <name type="scientific">Gossypium australe</name>
    <dbReference type="NCBI Taxonomy" id="47621"/>
    <lineage>
        <taxon>Eukaryota</taxon>
        <taxon>Viridiplantae</taxon>
        <taxon>Streptophyta</taxon>
        <taxon>Embryophyta</taxon>
        <taxon>Tracheophyta</taxon>
        <taxon>Spermatophyta</taxon>
        <taxon>Magnoliopsida</taxon>
        <taxon>eudicotyledons</taxon>
        <taxon>Gunneridae</taxon>
        <taxon>Pentapetalae</taxon>
        <taxon>rosids</taxon>
        <taxon>malvids</taxon>
        <taxon>Malvales</taxon>
        <taxon>Malvaceae</taxon>
        <taxon>Malvoideae</taxon>
        <taxon>Gossypium</taxon>
    </lineage>
</organism>
<dbReference type="InterPro" id="IPR013103">
    <property type="entry name" value="RVT_2"/>
</dbReference>
<dbReference type="InterPro" id="IPR039537">
    <property type="entry name" value="Retrotran_Ty1/copia-like"/>
</dbReference>
<gene>
    <name evidence="5" type="ORF">EPI10_016849</name>
</gene>
<evidence type="ECO:0000313" key="6">
    <source>
        <dbReference type="Proteomes" id="UP000325315"/>
    </source>
</evidence>
<dbReference type="PANTHER" id="PTHR42648:SF18">
    <property type="entry name" value="RETROTRANSPOSON, UNCLASSIFIED-LIKE PROTEIN"/>
    <property type="match status" value="1"/>
</dbReference>
<proteinExistence type="predicted"/>
<protein>
    <submittedName>
        <fullName evidence="5">Retrovirus-related Pol polyprotein from transposon TNT 1-94</fullName>
    </submittedName>
</protein>
<dbReference type="AlphaFoldDB" id="A0A5B6VQ74"/>
<dbReference type="OrthoDB" id="413361at2759"/>
<dbReference type="Proteomes" id="UP000325315">
    <property type="component" value="Unassembled WGS sequence"/>
</dbReference>
<keyword evidence="2" id="KW-0378">Hydrolase</keyword>